<feature type="transmembrane region" description="Helical" evidence="3">
    <location>
        <begin position="126"/>
        <end position="150"/>
    </location>
</feature>
<dbReference type="InterPro" id="IPR045851">
    <property type="entry name" value="AMP-bd_C_sf"/>
</dbReference>
<feature type="transmembrane region" description="Helical" evidence="3">
    <location>
        <begin position="99"/>
        <end position="120"/>
    </location>
</feature>
<evidence type="ECO:0000256" key="2">
    <source>
        <dbReference type="ARBA" id="ARBA00022598"/>
    </source>
</evidence>
<dbReference type="InterPro" id="IPR000873">
    <property type="entry name" value="AMP-dep_synth/lig_dom"/>
</dbReference>
<dbReference type="Proteomes" id="UP000045706">
    <property type="component" value="Unassembled WGS sequence"/>
</dbReference>
<feature type="domain" description="AMP-dependent synthetase/ligase" evidence="4">
    <location>
        <begin position="211"/>
        <end position="287"/>
    </location>
</feature>
<dbReference type="AlphaFoldDB" id="A0A0G4NJI3"/>
<feature type="transmembrane region" description="Helical" evidence="3">
    <location>
        <begin position="65"/>
        <end position="87"/>
    </location>
</feature>
<organism evidence="6 7">
    <name type="scientific">Verticillium longisporum</name>
    <name type="common">Verticillium dahliae var. longisporum</name>
    <dbReference type="NCBI Taxonomy" id="100787"/>
    <lineage>
        <taxon>Eukaryota</taxon>
        <taxon>Fungi</taxon>
        <taxon>Dikarya</taxon>
        <taxon>Ascomycota</taxon>
        <taxon>Pezizomycotina</taxon>
        <taxon>Sordariomycetes</taxon>
        <taxon>Hypocreomycetidae</taxon>
        <taxon>Glomerellales</taxon>
        <taxon>Plectosphaerellaceae</taxon>
        <taxon>Verticillium</taxon>
    </lineage>
</organism>
<accession>A0A0G4NJI3</accession>
<feature type="transmembrane region" description="Helical" evidence="3">
    <location>
        <begin position="21"/>
        <end position="45"/>
    </location>
</feature>
<evidence type="ECO:0000256" key="3">
    <source>
        <dbReference type="SAM" id="Phobius"/>
    </source>
</evidence>
<feature type="domain" description="AMP-binding enzyme C-terminal" evidence="5">
    <location>
        <begin position="334"/>
        <end position="408"/>
    </location>
</feature>
<dbReference type="Pfam" id="PF00501">
    <property type="entry name" value="AMP-binding"/>
    <property type="match status" value="1"/>
</dbReference>
<dbReference type="InterPro" id="IPR025110">
    <property type="entry name" value="AMP-bd_C"/>
</dbReference>
<evidence type="ECO:0000313" key="7">
    <source>
        <dbReference type="Proteomes" id="UP000045706"/>
    </source>
</evidence>
<keyword evidence="3" id="KW-0812">Transmembrane</keyword>
<keyword evidence="3" id="KW-0472">Membrane</keyword>
<dbReference type="Gene3D" id="2.30.38.10">
    <property type="entry name" value="Luciferase, Domain 3"/>
    <property type="match status" value="1"/>
</dbReference>
<dbReference type="Gene3D" id="3.40.50.980">
    <property type="match status" value="1"/>
</dbReference>
<protein>
    <recommendedName>
        <fullName evidence="8">AMP-dependent synthetase/ligase domain-containing protein</fullName>
    </recommendedName>
</protein>
<dbReference type="SUPFAM" id="SSF56801">
    <property type="entry name" value="Acetyl-CoA synthetase-like"/>
    <property type="match status" value="1"/>
</dbReference>
<comment type="similarity">
    <text evidence="1">Belongs to the ATP-dependent AMP-binding enzyme family.</text>
</comment>
<evidence type="ECO:0000313" key="6">
    <source>
        <dbReference type="EMBL" id="CRK46590.1"/>
    </source>
</evidence>
<sequence length="421" mass="45959">MGQHNVGDTSPFLKRILIPFWCVRIFVMAINVVVYILAISVVVRYKDDISHFETEFGTNLSPNAVIAIWVVIMIILALCLSLDLVAIIKRARRNLSPKFFLIINVIQTFVWTVLFALSFVGGRANAASTAIAVIIYLSFVGLLIYAAIIFHKDRKGTLQYAPAVNPATGYEPHAPQPNLNYQQSGAYQPYAPQTHAQGGAQYAGQADQLSTMVRKLGGGQLGQVWGMSEASGPMTALPLNERDKSGSVAMLVAKSEMRIVDEEGRAVTPGVAGEAWVRGPQVVTGYFKNDRTTKRRASRLWMGGTVLATCCTSKMADFTLSIVPRGKSVVPAQLESVLTTHPQIRDAGVIGVKVDDDQVPRAYVVTTGPQISEEDISSWLNDQGLADEQQLRGGVVFIKEVPRSPPGKILRQDLRAMYVDA</sequence>
<evidence type="ECO:0000259" key="5">
    <source>
        <dbReference type="Pfam" id="PF13193"/>
    </source>
</evidence>
<dbReference type="PANTHER" id="PTHR24096">
    <property type="entry name" value="LONG-CHAIN-FATTY-ACID--COA LIGASE"/>
    <property type="match status" value="1"/>
</dbReference>
<dbReference type="PANTHER" id="PTHR24096:SF149">
    <property type="entry name" value="AMP-BINDING DOMAIN-CONTAINING PROTEIN-RELATED"/>
    <property type="match status" value="1"/>
</dbReference>
<proteinExistence type="inferred from homology"/>
<dbReference type="GO" id="GO:0019748">
    <property type="term" value="P:secondary metabolic process"/>
    <property type="evidence" value="ECO:0007669"/>
    <property type="project" value="TreeGrafter"/>
</dbReference>
<evidence type="ECO:0008006" key="8">
    <source>
        <dbReference type="Google" id="ProtNLM"/>
    </source>
</evidence>
<dbReference type="Gene3D" id="3.30.300.30">
    <property type="match status" value="1"/>
</dbReference>
<keyword evidence="2" id="KW-0436">Ligase</keyword>
<name>A0A0G4NJI3_VERLO</name>
<keyword evidence="3" id="KW-1133">Transmembrane helix</keyword>
<reference evidence="7" key="1">
    <citation type="submission" date="2015-05" db="EMBL/GenBank/DDBJ databases">
        <authorList>
            <person name="Fogelqvist Johan"/>
        </authorList>
    </citation>
    <scope>NUCLEOTIDE SEQUENCE [LARGE SCALE GENOMIC DNA]</scope>
</reference>
<dbReference type="Pfam" id="PF13193">
    <property type="entry name" value="AMP-binding_C"/>
    <property type="match status" value="1"/>
</dbReference>
<evidence type="ECO:0000259" key="4">
    <source>
        <dbReference type="Pfam" id="PF00501"/>
    </source>
</evidence>
<dbReference type="GO" id="GO:0016405">
    <property type="term" value="F:CoA-ligase activity"/>
    <property type="evidence" value="ECO:0007669"/>
    <property type="project" value="TreeGrafter"/>
</dbReference>
<evidence type="ECO:0000256" key="1">
    <source>
        <dbReference type="ARBA" id="ARBA00006432"/>
    </source>
</evidence>
<dbReference type="EMBL" id="CVQI01035828">
    <property type="protein sequence ID" value="CRK46590.1"/>
    <property type="molecule type" value="Genomic_DNA"/>
</dbReference>
<gene>
    <name evidence="6" type="ORF">BN1723_007148</name>
</gene>